<evidence type="ECO:0000313" key="2">
    <source>
        <dbReference type="EMBL" id="KAF5377236.1"/>
    </source>
</evidence>
<accession>A0A8H5H5A4</accession>
<dbReference type="OrthoDB" id="2367685at2759"/>
<evidence type="ECO:0000313" key="3">
    <source>
        <dbReference type="Proteomes" id="UP000565441"/>
    </source>
</evidence>
<dbReference type="AlphaFoldDB" id="A0A8H5H5A4"/>
<name>A0A8H5H5A4_9AGAR</name>
<keyword evidence="3" id="KW-1185">Reference proteome</keyword>
<protein>
    <submittedName>
        <fullName evidence="2">Uncharacterized protein</fullName>
    </submittedName>
</protein>
<comment type="caution">
    <text evidence="2">The sequence shown here is derived from an EMBL/GenBank/DDBJ whole genome shotgun (WGS) entry which is preliminary data.</text>
</comment>
<dbReference type="EMBL" id="JAACJP010000024">
    <property type="protein sequence ID" value="KAF5377236.1"/>
    <property type="molecule type" value="Genomic_DNA"/>
</dbReference>
<organism evidence="2 3">
    <name type="scientific">Tricholomella constricta</name>
    <dbReference type="NCBI Taxonomy" id="117010"/>
    <lineage>
        <taxon>Eukaryota</taxon>
        <taxon>Fungi</taxon>
        <taxon>Dikarya</taxon>
        <taxon>Basidiomycota</taxon>
        <taxon>Agaricomycotina</taxon>
        <taxon>Agaricomycetes</taxon>
        <taxon>Agaricomycetidae</taxon>
        <taxon>Agaricales</taxon>
        <taxon>Tricholomatineae</taxon>
        <taxon>Lyophyllaceae</taxon>
        <taxon>Tricholomella</taxon>
    </lineage>
</organism>
<gene>
    <name evidence="2" type="ORF">D9615_006418</name>
</gene>
<evidence type="ECO:0000256" key="1">
    <source>
        <dbReference type="SAM" id="MobiDB-lite"/>
    </source>
</evidence>
<reference evidence="2 3" key="1">
    <citation type="journal article" date="2020" name="ISME J.">
        <title>Uncovering the hidden diversity of litter-decomposition mechanisms in mushroom-forming fungi.</title>
        <authorList>
            <person name="Floudas D."/>
            <person name="Bentzer J."/>
            <person name="Ahren D."/>
            <person name="Johansson T."/>
            <person name="Persson P."/>
            <person name="Tunlid A."/>
        </authorList>
    </citation>
    <scope>NUCLEOTIDE SEQUENCE [LARGE SCALE GENOMIC DNA]</scope>
    <source>
        <strain evidence="2 3">CBS 661.87</strain>
    </source>
</reference>
<sequence length="608" mass="64239">MICRYYVCTNYKPIQVTTTHPLGPPPEDVPRPSSLTSETSAMGAAIVPKFPVAENSDYTLTPRPQSTVQPKASELSFAQQLYASAAKSNQTYTPPLISVPNPPLSPQFAKQPAMPLLPNPFPLNSNVHGSTNYGAHHFHIPAIPLRRPQSQHGAHGVGHRAPYRTQSSQPVAMPHQRHSSHHRAATYTTGMMSKPKATPNFNTTLRPPPNASISASTKIDTTPTLQTGVAPPPHSNAALAVSAASFPSPPNFTSPASAHSFQQPLPPMPVSPPHLTQQHVLQIQPAVTPQQPLKPLKPNRLAAQTGQALSNFAIDMAGEALSATLGVPQGNIGGVSGAVGGALVNGVLGGDGNLTSAIADGLSSLTSQNTGLDSSQLQAAMQGLPGADHSSFINNLVLQQATQLAAGVNDQFLAHLHQMQVAQQHQTLAQMACLSSGAGTNTAAPDPGLAAFNNAYNAQMQASQQVYQTAFNAVQAQAAQTQAQAHQQAASQSQQTQAFVQAAYQQQQQQQQEQLQLQLQTQQHVLQQQQALQQQLFQQQLQQVQATYDQQPALLQQIPQGTPMETFFTGLGQVMSSYADASNGGDAGVLDSSGSVSLFNELSSSALA</sequence>
<dbReference type="Proteomes" id="UP000565441">
    <property type="component" value="Unassembled WGS sequence"/>
</dbReference>
<proteinExistence type="predicted"/>
<feature type="region of interest" description="Disordered" evidence="1">
    <location>
        <begin position="16"/>
        <end position="36"/>
    </location>
</feature>